<dbReference type="AlphaFoldDB" id="A0A812V972"/>
<evidence type="ECO:0000313" key="1">
    <source>
        <dbReference type="EMBL" id="CAE7625612.1"/>
    </source>
</evidence>
<accession>A0A812V972</accession>
<evidence type="ECO:0000313" key="2">
    <source>
        <dbReference type="Proteomes" id="UP000649617"/>
    </source>
</evidence>
<proteinExistence type="predicted"/>
<keyword evidence="2" id="KW-1185">Reference proteome</keyword>
<dbReference type="Proteomes" id="UP000649617">
    <property type="component" value="Unassembled WGS sequence"/>
</dbReference>
<gene>
    <name evidence="1" type="primary">Nlrc3</name>
    <name evidence="1" type="ORF">SPIL2461_LOCUS16373</name>
</gene>
<organism evidence="1 2">
    <name type="scientific">Symbiodinium pilosum</name>
    <name type="common">Dinoflagellate</name>
    <dbReference type="NCBI Taxonomy" id="2952"/>
    <lineage>
        <taxon>Eukaryota</taxon>
        <taxon>Sar</taxon>
        <taxon>Alveolata</taxon>
        <taxon>Dinophyceae</taxon>
        <taxon>Suessiales</taxon>
        <taxon>Symbiodiniaceae</taxon>
        <taxon>Symbiodinium</taxon>
    </lineage>
</organism>
<dbReference type="OrthoDB" id="466398at2759"/>
<reference evidence="1" key="1">
    <citation type="submission" date="2021-02" db="EMBL/GenBank/DDBJ databases">
        <authorList>
            <person name="Dougan E. K."/>
            <person name="Rhodes N."/>
            <person name="Thang M."/>
            <person name="Chan C."/>
        </authorList>
    </citation>
    <scope>NUCLEOTIDE SEQUENCE</scope>
</reference>
<feature type="non-terminal residue" evidence="1">
    <location>
        <position position="1"/>
    </location>
</feature>
<protein>
    <submittedName>
        <fullName evidence="1">Nlrc3 protein</fullName>
    </submittedName>
</protein>
<name>A0A812V972_SYMPI</name>
<sequence length="343" mass="38337">ERAGTKDGMPALVGHEEVQNQDAWVEIKVVSHCWESKQHPDPYGHQLRQLVEKLQQPYAYDDCSEVAAFGRAMANMHVLYSHEEAETVFLDELTPTDIIEAHKDSLIAVYDEESRMVKQIPASKLEANRTPYESRGWCSAEVQWSCTKDAVSNSAIPLPPHVFAERFADGKGTGLKFTLRSDASEVLRLQAQVFNEKIPKCKLFGINLHVVREDDLSDLAVALPAFESLECIIFCMYKDERPKNRRSVEDRRSVLLSAFAKALAQVTCPNLREIQFHSAPRVHANRYQDLGSTESLILDQPPSDAGVLHRALLQACDKSDANCVESGEVRLSEYASGAAKQLA</sequence>
<comment type="caution">
    <text evidence="1">The sequence shown here is derived from an EMBL/GenBank/DDBJ whole genome shotgun (WGS) entry which is preliminary data.</text>
</comment>
<dbReference type="EMBL" id="CAJNIZ010042566">
    <property type="protein sequence ID" value="CAE7625612.1"/>
    <property type="molecule type" value="Genomic_DNA"/>
</dbReference>